<proteinExistence type="predicted"/>
<reference evidence="1" key="1">
    <citation type="submission" date="2019-10" db="EMBL/GenBank/DDBJ databases">
        <title>Muricauda hadale sp. nov., a piezophilic bacterium isolated from hadopelagic water of the Mariana Trench.</title>
        <authorList>
            <person name="Wei Y."/>
        </authorList>
    </citation>
    <scope>NUCLEOTIDE SEQUENCE [LARGE SCALE GENOMIC DNA]</scope>
    <source>
        <strain evidence="1">MT-229</strain>
    </source>
</reference>
<sequence length="179" mass="20149">MHYRKSYFHNYLFSILMVGTLLFSCKNAEKKKVAASTGELSGNFAVEVTMENKVFHIEQEDLLPAKRTFANDSILLLFRADGNPFQLNLNLTHTDVLDNQSGEYSIPDANAGKIKVDLNFFNADRDVKRTNKRIVFKKGIITIKKLTANKLEMTFTGEGSGMIERDGNFPISGKINASY</sequence>
<keyword evidence="2" id="KW-1185">Reference proteome</keyword>
<dbReference type="PROSITE" id="PS51257">
    <property type="entry name" value="PROKAR_LIPOPROTEIN"/>
    <property type="match status" value="1"/>
</dbReference>
<gene>
    <name evidence="1" type="ORF">FOT42_011850</name>
</gene>
<organism evidence="1 2">
    <name type="scientific">Flagellimonas hadalis</name>
    <dbReference type="NCBI Taxonomy" id="2597517"/>
    <lineage>
        <taxon>Bacteria</taxon>
        <taxon>Pseudomonadati</taxon>
        <taxon>Bacteroidota</taxon>
        <taxon>Flavobacteriia</taxon>
        <taxon>Flavobacteriales</taxon>
        <taxon>Flavobacteriaceae</taxon>
        <taxon>Flagellimonas</taxon>
    </lineage>
</organism>
<name>A0A5N5J2F7_9FLAO</name>
<accession>A0A5N5J2F7</accession>
<comment type="caution">
    <text evidence="1">The sequence shown here is derived from an EMBL/GenBank/DDBJ whole genome shotgun (WGS) entry which is preliminary data.</text>
</comment>
<dbReference type="EMBL" id="VNIK02000007">
    <property type="protein sequence ID" value="KAB5487643.1"/>
    <property type="molecule type" value="Genomic_DNA"/>
</dbReference>
<protein>
    <submittedName>
        <fullName evidence="1">Uncharacterized protein</fullName>
    </submittedName>
</protein>
<dbReference type="Proteomes" id="UP000319204">
    <property type="component" value="Unassembled WGS sequence"/>
</dbReference>
<dbReference type="AlphaFoldDB" id="A0A5N5J2F7"/>
<dbReference type="OrthoDB" id="1439632at2"/>
<dbReference type="RefSeq" id="WP_151890780.1">
    <property type="nucleotide sequence ID" value="NZ_VNIK02000007.1"/>
</dbReference>
<evidence type="ECO:0000313" key="1">
    <source>
        <dbReference type="EMBL" id="KAB5487643.1"/>
    </source>
</evidence>
<evidence type="ECO:0000313" key="2">
    <source>
        <dbReference type="Proteomes" id="UP000319204"/>
    </source>
</evidence>